<proteinExistence type="predicted"/>
<dbReference type="EMBL" id="CP017195">
    <property type="protein sequence ID" value="QDJ27605.1"/>
    <property type="molecule type" value="Genomic_DNA"/>
</dbReference>
<dbReference type="InterPro" id="IPR036397">
    <property type="entry name" value="RNaseH_sf"/>
</dbReference>
<dbReference type="InterPro" id="IPR050900">
    <property type="entry name" value="Transposase_IS3/IS150/IS904"/>
</dbReference>
<dbReference type="PANTHER" id="PTHR46889">
    <property type="entry name" value="TRANSPOSASE INSF FOR INSERTION SEQUENCE IS3B-RELATED"/>
    <property type="match status" value="1"/>
</dbReference>
<evidence type="ECO:0000256" key="1">
    <source>
        <dbReference type="ARBA" id="ARBA00002286"/>
    </source>
</evidence>
<dbReference type="PROSITE" id="PS50994">
    <property type="entry name" value="INTEGRASE"/>
    <property type="match status" value="1"/>
</dbReference>
<evidence type="ECO:0000259" key="2">
    <source>
        <dbReference type="PROSITE" id="PS50994"/>
    </source>
</evidence>
<dbReference type="SUPFAM" id="SSF53098">
    <property type="entry name" value="Ribonuclease H-like"/>
    <property type="match status" value="1"/>
</dbReference>
<feature type="domain" description="Integrase catalytic" evidence="2">
    <location>
        <begin position="113"/>
        <end position="281"/>
    </location>
</feature>
<comment type="function">
    <text evidence="1">Involved in the transposition of the insertion sequence.</text>
</comment>
<organism evidence="3 4">
    <name type="scientific">Pseudolactococcus paracarnosus</name>
    <dbReference type="NCBI Taxonomy" id="2749962"/>
    <lineage>
        <taxon>Bacteria</taxon>
        <taxon>Bacillati</taxon>
        <taxon>Bacillota</taxon>
        <taxon>Bacilli</taxon>
        <taxon>Lactobacillales</taxon>
        <taxon>Streptococcaceae</taxon>
        <taxon>Pseudolactococcus</taxon>
    </lineage>
</organism>
<dbReference type="Pfam" id="PF13333">
    <property type="entry name" value="rve_2"/>
    <property type="match status" value="1"/>
</dbReference>
<accession>A0A7L4WE94</accession>
<dbReference type="PANTHER" id="PTHR46889:SF4">
    <property type="entry name" value="TRANSPOSASE INSO FOR INSERTION SEQUENCE ELEMENT IS911B-RELATED"/>
    <property type="match status" value="1"/>
</dbReference>
<dbReference type="Gene3D" id="3.30.420.10">
    <property type="entry name" value="Ribonuclease H-like superfamily/Ribonuclease H"/>
    <property type="match status" value="1"/>
</dbReference>
<sequence>MRSLRYKYTLTELLATVQLSKSSYFYTLHAKENKDVSLEKKIKEIRQVHPNYGYRPITALLRRYGMIINEKRVLRILRKLQLLVTSFHHKSRKYSSYRGCVGKIAKHLIRRRFETMIFHQKITTDTTEFKYYDNGNIKKAYLDPFLDLFNREVISFSITKHPNAQSIMHALNQAIDITSDCPFRRTFHSDQGWAYQMHQYTDKLKTHHIFQSMSRRGNCHDNSVMENFFGLLKQEIYYGYTFTSFEALKETIIDWIHYYNTKRIKKKLGWLSPTEYRLKMVQ</sequence>
<dbReference type="InterPro" id="IPR048020">
    <property type="entry name" value="Transpos_IS3"/>
</dbReference>
<evidence type="ECO:0000313" key="4">
    <source>
        <dbReference type="Proteomes" id="UP000516280"/>
    </source>
</evidence>
<dbReference type="NCBIfam" id="NF033516">
    <property type="entry name" value="transpos_IS3"/>
    <property type="match status" value="1"/>
</dbReference>
<dbReference type="InterPro" id="IPR001584">
    <property type="entry name" value="Integrase_cat-core"/>
</dbReference>
<dbReference type="Proteomes" id="UP000516280">
    <property type="component" value="Chromosome"/>
</dbReference>
<dbReference type="GO" id="GO:0003676">
    <property type="term" value="F:nucleic acid binding"/>
    <property type="evidence" value="ECO:0007669"/>
    <property type="project" value="InterPro"/>
</dbReference>
<dbReference type="InterPro" id="IPR025948">
    <property type="entry name" value="HTH-like_dom"/>
</dbReference>
<dbReference type="GO" id="GO:0015074">
    <property type="term" value="P:DNA integration"/>
    <property type="evidence" value="ECO:0007669"/>
    <property type="project" value="InterPro"/>
</dbReference>
<protein>
    <submittedName>
        <fullName evidence="3">Integrase</fullName>
    </submittedName>
</protein>
<dbReference type="InterPro" id="IPR012337">
    <property type="entry name" value="RNaseH-like_sf"/>
</dbReference>
<reference evidence="3 4" key="1">
    <citation type="submission" date="2016-09" db="EMBL/GenBank/DDBJ databases">
        <title>Lactic acid bacteria from MAP meat Genome sequencing and assembly.</title>
        <authorList>
            <person name="Behr J."/>
            <person name="Hilgarth M."/>
            <person name="Vogel R.F."/>
        </authorList>
    </citation>
    <scope>NUCLEOTIDE SEQUENCE [LARGE SCALE GENOMIC DNA]</scope>
    <source>
        <strain evidence="3 4">TMW21615</strain>
    </source>
</reference>
<dbReference type="KEGG" id="lpaa:BHS01_03070"/>
<dbReference type="Pfam" id="PF13276">
    <property type="entry name" value="HTH_21"/>
    <property type="match status" value="1"/>
</dbReference>
<evidence type="ECO:0000313" key="3">
    <source>
        <dbReference type="EMBL" id="QDJ27605.1"/>
    </source>
</evidence>
<gene>
    <name evidence="3" type="ORF">BHS01_03070</name>
</gene>
<dbReference type="AlphaFoldDB" id="A0A7L4WE94"/>
<name>A0A7L4WE94_9LACT</name>
<dbReference type="Pfam" id="PF00665">
    <property type="entry name" value="rve"/>
    <property type="match status" value="1"/>
</dbReference>